<dbReference type="EMBL" id="JAGSPN010000588">
    <property type="protein sequence ID" value="MBR7784764.1"/>
    <property type="molecule type" value="Genomic_DNA"/>
</dbReference>
<dbReference type="RefSeq" id="WP_212689849.1">
    <property type="nucleotide sequence ID" value="NZ_JAGSPN010000588.1"/>
</dbReference>
<evidence type="ECO:0000313" key="2">
    <source>
        <dbReference type="EMBL" id="MBR7784764.1"/>
    </source>
</evidence>
<feature type="non-terminal residue" evidence="2">
    <location>
        <position position="96"/>
    </location>
</feature>
<accession>A0A941I9G3</accession>
<protein>
    <submittedName>
        <fullName evidence="2">Uncharacterized protein</fullName>
    </submittedName>
</protein>
<name>A0A941I9G3_9BURK</name>
<organism evidence="2 3">
    <name type="scientific">Undibacterium luofuense</name>
    <dbReference type="NCBI Taxonomy" id="2828733"/>
    <lineage>
        <taxon>Bacteria</taxon>
        <taxon>Pseudomonadati</taxon>
        <taxon>Pseudomonadota</taxon>
        <taxon>Betaproteobacteria</taxon>
        <taxon>Burkholderiales</taxon>
        <taxon>Oxalobacteraceae</taxon>
        <taxon>Undibacterium</taxon>
    </lineage>
</organism>
<sequence length="96" mass="10156">ENEQGVIVDKSGKPSSTASDGFGAAAMDNDIANMLFDAEHGKKIEPTAENKQRAQTAWNAAKANKEMYDANSTSFSAAGADSILRSYNRAKALAES</sequence>
<evidence type="ECO:0000256" key="1">
    <source>
        <dbReference type="SAM" id="MobiDB-lite"/>
    </source>
</evidence>
<proteinExistence type="predicted"/>
<comment type="caution">
    <text evidence="2">The sequence shown here is derived from an EMBL/GenBank/DDBJ whole genome shotgun (WGS) entry which is preliminary data.</text>
</comment>
<feature type="non-terminal residue" evidence="2">
    <location>
        <position position="1"/>
    </location>
</feature>
<evidence type="ECO:0000313" key="3">
    <source>
        <dbReference type="Proteomes" id="UP000680067"/>
    </source>
</evidence>
<gene>
    <name evidence="2" type="ORF">KDM89_21765</name>
</gene>
<dbReference type="Proteomes" id="UP000680067">
    <property type="component" value="Unassembled WGS sequence"/>
</dbReference>
<dbReference type="AlphaFoldDB" id="A0A941I9G3"/>
<keyword evidence="3" id="KW-1185">Reference proteome</keyword>
<feature type="region of interest" description="Disordered" evidence="1">
    <location>
        <begin position="1"/>
        <end position="23"/>
    </location>
</feature>
<reference evidence="2" key="1">
    <citation type="submission" date="2021-04" db="EMBL/GenBank/DDBJ databases">
        <title>novel species isolated from subtropical streams in China.</title>
        <authorList>
            <person name="Lu H."/>
        </authorList>
    </citation>
    <scope>NUCLEOTIDE SEQUENCE</scope>
    <source>
        <strain evidence="2">LFS511W</strain>
    </source>
</reference>